<dbReference type="InterPro" id="IPR000182">
    <property type="entry name" value="GNAT_dom"/>
</dbReference>
<feature type="region of interest" description="Disordered" evidence="1">
    <location>
        <begin position="499"/>
        <end position="518"/>
    </location>
</feature>
<dbReference type="Pfam" id="PF00583">
    <property type="entry name" value="Acetyltransf_1"/>
    <property type="match status" value="1"/>
</dbReference>
<keyword evidence="4" id="KW-1185">Reference proteome</keyword>
<dbReference type="EMBL" id="JAKJXP020000074">
    <property type="protein sequence ID" value="KAK7749338.1"/>
    <property type="molecule type" value="Genomic_DNA"/>
</dbReference>
<evidence type="ECO:0000259" key="2">
    <source>
        <dbReference type="PROSITE" id="PS51186"/>
    </source>
</evidence>
<comment type="caution">
    <text evidence="3">The sequence shown here is derived from an EMBL/GenBank/DDBJ whole genome shotgun (WGS) entry which is preliminary data.</text>
</comment>
<gene>
    <name evidence="3" type="ORF">SLS62_008190</name>
</gene>
<evidence type="ECO:0000313" key="4">
    <source>
        <dbReference type="Proteomes" id="UP001320420"/>
    </source>
</evidence>
<dbReference type="PROSITE" id="PS51186">
    <property type="entry name" value="GNAT"/>
    <property type="match status" value="1"/>
</dbReference>
<dbReference type="Gene3D" id="3.40.630.30">
    <property type="match status" value="1"/>
</dbReference>
<feature type="region of interest" description="Disordered" evidence="1">
    <location>
        <begin position="437"/>
        <end position="477"/>
    </location>
</feature>
<feature type="domain" description="N-acetyltransferase" evidence="2">
    <location>
        <begin position="566"/>
        <end position="721"/>
    </location>
</feature>
<proteinExistence type="predicted"/>
<sequence length="741" mass="83343">MGLGYPSSLSGELPSRPKPDDALKQGSDNRAASSTAAVDTGERNRKDSGTSSVHSDTRSFPVLKGTHREQLNDLYVANETELTKHISVAAGAKEILWGSDQWFMRWYEASPSQGMTSGAESHSMVKHASVPPSRLGGVVDAVLSRCQGRRLGWVIGPGNDTEQGLQEIVLVSRGLLIEDEQPVMVVDLDKALSSKEAGIGGGLRPTRVLPLDTPASFSGRRLGRPSDITTATNTITYDSTRRSTSISSRLSPNVHVNDVHADKPSYVRGSRLRPREPQQEQQQEKWGLADYQLQLMLLEHQNARRLMMPEFTDRAEQTALEQEGKKGREEYRGLIVDTEKQVLERPRGHRERNWVQQTIENARARKELRERALHFSSGLKPLRESRETQSTTAREGQQQLEKAKDTRPLNPTLRDYNMQLKILEQLNKNRIMLARKEQDEARQKRKQPHTEREHDSGGITKQGQPLPVHHGSPEQQHYEPLSLFPDQIDTDAVFVEREDVEQEQMEEQRKLCDPVETDVGAFHPLETGEDERDDNNDSQHRQPELSPLPGPSAPERKCRISPSGIMVVLLVSPREVEDWVRTWAHEAYGARGEADIKHWTGVYRTLLSTLPSSQFAMYIARDISLDTDNIVGTGYLHLHSGVASVHGITVLPKYQRRGIGTILTEYGMKLAREEGAKIAMLTASLPGAKMFHRLGFRDFGTVKLYTWRPNTKEVAAFKERELQADAEEEGWDWVPSSPSSF</sequence>
<feature type="compositionally biased region" description="Polar residues" evidence="1">
    <location>
        <begin position="388"/>
        <end position="400"/>
    </location>
</feature>
<evidence type="ECO:0000256" key="1">
    <source>
        <dbReference type="SAM" id="MobiDB-lite"/>
    </source>
</evidence>
<feature type="compositionally biased region" description="Basic and acidic residues" evidence="1">
    <location>
        <begin position="437"/>
        <end position="456"/>
    </location>
</feature>
<dbReference type="AlphaFoldDB" id="A0AAN9UKS0"/>
<evidence type="ECO:0000313" key="3">
    <source>
        <dbReference type="EMBL" id="KAK7749338.1"/>
    </source>
</evidence>
<dbReference type="GO" id="GO:0016747">
    <property type="term" value="F:acyltransferase activity, transferring groups other than amino-acyl groups"/>
    <property type="evidence" value="ECO:0007669"/>
    <property type="project" value="InterPro"/>
</dbReference>
<name>A0AAN9UKS0_9PEZI</name>
<feature type="region of interest" description="Disordered" evidence="1">
    <location>
        <begin position="525"/>
        <end position="557"/>
    </location>
</feature>
<feature type="region of interest" description="Disordered" evidence="1">
    <location>
        <begin position="1"/>
        <end position="64"/>
    </location>
</feature>
<protein>
    <recommendedName>
        <fullName evidence="2">N-acetyltransferase domain-containing protein</fullName>
    </recommendedName>
</protein>
<feature type="compositionally biased region" description="Polar residues" evidence="1">
    <location>
        <begin position="26"/>
        <end position="37"/>
    </location>
</feature>
<dbReference type="InterPro" id="IPR016181">
    <property type="entry name" value="Acyl_CoA_acyltransferase"/>
</dbReference>
<reference evidence="3 4" key="1">
    <citation type="submission" date="2024-02" db="EMBL/GenBank/DDBJ databases">
        <title>De novo assembly and annotation of 12 fungi associated with fruit tree decline syndrome in Ontario, Canada.</title>
        <authorList>
            <person name="Sulman M."/>
            <person name="Ellouze W."/>
            <person name="Ilyukhin E."/>
        </authorList>
    </citation>
    <scope>NUCLEOTIDE SEQUENCE [LARGE SCALE GENOMIC DNA]</scope>
    <source>
        <strain evidence="3 4">M11/M66-122</strain>
    </source>
</reference>
<dbReference type="SUPFAM" id="SSF55729">
    <property type="entry name" value="Acyl-CoA N-acyltransferases (Nat)"/>
    <property type="match status" value="1"/>
</dbReference>
<accession>A0AAN9UKS0</accession>
<dbReference type="Proteomes" id="UP001320420">
    <property type="component" value="Unassembled WGS sequence"/>
</dbReference>
<feature type="region of interest" description="Disordered" evidence="1">
    <location>
        <begin position="376"/>
        <end position="412"/>
    </location>
</feature>
<dbReference type="CDD" id="cd04301">
    <property type="entry name" value="NAT_SF"/>
    <property type="match status" value="1"/>
</dbReference>
<organism evidence="3 4">
    <name type="scientific">Diatrype stigma</name>
    <dbReference type="NCBI Taxonomy" id="117547"/>
    <lineage>
        <taxon>Eukaryota</taxon>
        <taxon>Fungi</taxon>
        <taxon>Dikarya</taxon>
        <taxon>Ascomycota</taxon>
        <taxon>Pezizomycotina</taxon>
        <taxon>Sordariomycetes</taxon>
        <taxon>Xylariomycetidae</taxon>
        <taxon>Xylariales</taxon>
        <taxon>Diatrypaceae</taxon>
        <taxon>Diatrype</taxon>
    </lineage>
</organism>